<evidence type="ECO:0000313" key="2">
    <source>
        <dbReference type="WBParaSite" id="ES5_v2.g18168.t1"/>
    </source>
</evidence>
<organism evidence="1 2">
    <name type="scientific">Panagrolaimus sp. ES5</name>
    <dbReference type="NCBI Taxonomy" id="591445"/>
    <lineage>
        <taxon>Eukaryota</taxon>
        <taxon>Metazoa</taxon>
        <taxon>Ecdysozoa</taxon>
        <taxon>Nematoda</taxon>
        <taxon>Chromadorea</taxon>
        <taxon>Rhabditida</taxon>
        <taxon>Tylenchina</taxon>
        <taxon>Panagrolaimomorpha</taxon>
        <taxon>Panagrolaimoidea</taxon>
        <taxon>Panagrolaimidae</taxon>
        <taxon>Panagrolaimus</taxon>
    </lineage>
</organism>
<evidence type="ECO:0000313" key="1">
    <source>
        <dbReference type="Proteomes" id="UP000887579"/>
    </source>
</evidence>
<dbReference type="Proteomes" id="UP000887579">
    <property type="component" value="Unplaced"/>
</dbReference>
<name>A0AC34FLB0_9BILA</name>
<accession>A0AC34FLB0</accession>
<sequence>MDTFQIVLDSPPPGCVYVPNSTISGYVILCSSKMVKARQMSLRASGRGYSTFWKEKRCKTNELELYKSDVTYLKIEQILWKPKNSEEKLPIGESRFRFSIEIPGDCPPSFEGRNGHIRYKLKAEITVPWGFDKTAEQRFLIGPIIDFIAKPNLGKKIEIIVGKNPSSDVRVKLSCPKVAYFYDEFISITAEITNDSQLQISWIESGICCITTYTAEETGQMLIKSTKSDTHTRKYQVEKIKNNHIGKRKFIFERTIPIPTLMPTITKCNIITVQYSIYVYSSTVAPFAEFHGEIGKSKIKSSGALTTLVRNATKNTIDTSQLTLD</sequence>
<proteinExistence type="predicted"/>
<dbReference type="WBParaSite" id="ES5_v2.g18168.t1">
    <property type="protein sequence ID" value="ES5_v2.g18168.t1"/>
    <property type="gene ID" value="ES5_v2.g18168"/>
</dbReference>
<protein>
    <submittedName>
        <fullName evidence="2">Arrestin C-terminal-like domain-containing protein</fullName>
    </submittedName>
</protein>
<reference evidence="2" key="1">
    <citation type="submission" date="2022-11" db="UniProtKB">
        <authorList>
            <consortium name="WormBaseParasite"/>
        </authorList>
    </citation>
    <scope>IDENTIFICATION</scope>
</reference>